<dbReference type="OrthoDB" id="10053569at2759"/>
<dbReference type="PROSITE" id="PS51257">
    <property type="entry name" value="PROKAR_LIPOPROTEIN"/>
    <property type="match status" value="1"/>
</dbReference>
<evidence type="ECO:0000256" key="7">
    <source>
        <dbReference type="ARBA" id="ARBA00023033"/>
    </source>
</evidence>
<dbReference type="GO" id="GO:0043420">
    <property type="term" value="P:anthranilate metabolic process"/>
    <property type="evidence" value="ECO:0007669"/>
    <property type="project" value="UniProtKB-UniRule"/>
</dbReference>
<comment type="similarity">
    <text evidence="10">Belongs to the aromatic-ring hydroxylase family. KMO subfamily.</text>
</comment>
<dbReference type="GO" id="GO:0004502">
    <property type="term" value="F:kynurenine 3-monooxygenase activity"/>
    <property type="evidence" value="ECO:0007669"/>
    <property type="project" value="UniProtKB-UniRule"/>
</dbReference>
<dbReference type="KEGG" id="bter:100648242"/>
<keyword evidence="4 10" id="KW-0274">FAD</keyword>
<evidence type="ECO:0000256" key="8">
    <source>
        <dbReference type="ARBA" id="ARBA00023128"/>
    </source>
</evidence>
<dbReference type="PRINTS" id="PR00420">
    <property type="entry name" value="RNGMNOXGNASE"/>
</dbReference>
<dbReference type="InterPro" id="IPR027545">
    <property type="entry name" value="Kynurenine_monooxygenase"/>
</dbReference>
<dbReference type="GO" id="GO:0070189">
    <property type="term" value="P:kynurenine metabolic process"/>
    <property type="evidence" value="ECO:0007669"/>
    <property type="project" value="TreeGrafter"/>
</dbReference>
<evidence type="ECO:0000256" key="5">
    <source>
        <dbReference type="ARBA" id="ARBA00022857"/>
    </source>
</evidence>
<dbReference type="InterPro" id="IPR036188">
    <property type="entry name" value="FAD/NAD-bd_sf"/>
</dbReference>
<keyword evidence="5 10" id="KW-0521">NADP</keyword>
<keyword evidence="6 10" id="KW-0560">Oxidoreductase</keyword>
<dbReference type="Pfam" id="PF01494">
    <property type="entry name" value="FAD_binding_3"/>
    <property type="match status" value="1"/>
</dbReference>
<evidence type="ECO:0000256" key="11">
    <source>
        <dbReference type="SAM" id="Phobius"/>
    </source>
</evidence>
<comment type="function">
    <text evidence="10">Catalyzes the hydroxylation of L-kynurenine (L-Kyn) to form 3-hydroxy-L-kynurenine (L-3OHKyn). Required for synthesis of quinolinic acid.</text>
</comment>
<evidence type="ECO:0000313" key="14">
    <source>
        <dbReference type="RefSeq" id="XP_003395131.1"/>
    </source>
</evidence>
<keyword evidence="11" id="KW-1133">Transmembrane helix</keyword>
<dbReference type="GeneID" id="100648242"/>
<dbReference type="GO" id="GO:0005741">
    <property type="term" value="C:mitochondrial outer membrane"/>
    <property type="evidence" value="ECO:0007669"/>
    <property type="project" value="TreeGrafter"/>
</dbReference>
<gene>
    <name evidence="14" type="primary">LOC100648242</name>
</gene>
<comment type="pathway">
    <text evidence="10">Cofactor biosynthesis; NAD(+) biosynthesis; quinolinate from L-kynurenine: step 1/3.</text>
</comment>
<dbReference type="AlphaFoldDB" id="A0A9B0F323"/>
<evidence type="ECO:0000256" key="1">
    <source>
        <dbReference type="ARBA" id="ARBA00001974"/>
    </source>
</evidence>
<evidence type="ECO:0000259" key="12">
    <source>
        <dbReference type="Pfam" id="PF01494"/>
    </source>
</evidence>
<evidence type="ECO:0000256" key="10">
    <source>
        <dbReference type="HAMAP-Rule" id="MF_03018"/>
    </source>
</evidence>
<evidence type="ECO:0000256" key="9">
    <source>
        <dbReference type="ARBA" id="ARBA00047818"/>
    </source>
</evidence>
<proteinExistence type="inferred from homology"/>
<reference evidence="14" key="1">
    <citation type="submission" date="2025-08" db="UniProtKB">
        <authorList>
            <consortium name="RefSeq"/>
        </authorList>
    </citation>
    <scope>IDENTIFICATION</scope>
</reference>
<dbReference type="PANTHER" id="PTHR46028">
    <property type="entry name" value="KYNURENINE 3-MONOOXYGENASE"/>
    <property type="match status" value="1"/>
</dbReference>
<dbReference type="HAMAP" id="MF_01971">
    <property type="entry name" value="Kynurenine_monooxygenase"/>
    <property type="match status" value="1"/>
</dbReference>
<dbReference type="FunFam" id="3.50.50.60:FF:000129">
    <property type="entry name" value="Kynurenine 3-monooxygenase"/>
    <property type="match status" value="1"/>
</dbReference>
<feature type="domain" description="FAD-binding" evidence="12">
    <location>
        <begin position="9"/>
        <end position="328"/>
    </location>
</feature>
<dbReference type="GO" id="GO:0006569">
    <property type="term" value="P:L-tryptophan catabolic process"/>
    <property type="evidence" value="ECO:0007669"/>
    <property type="project" value="UniProtKB-UniRule"/>
</dbReference>
<dbReference type="EC" id="1.14.13.9" evidence="10"/>
<accession>A0A9B0F323</accession>
<dbReference type="CTD" id="35724"/>
<evidence type="ECO:0000256" key="6">
    <source>
        <dbReference type="ARBA" id="ARBA00023002"/>
    </source>
</evidence>
<dbReference type="GO" id="GO:0034354">
    <property type="term" value="P:'de novo' NAD+ biosynthetic process from L-tryptophan"/>
    <property type="evidence" value="ECO:0007669"/>
    <property type="project" value="UniProtKB-UniRule"/>
</dbReference>
<protein>
    <recommendedName>
        <fullName evidence="10">Kynurenine 3-monooxygenase</fullName>
        <ecNumber evidence="10">1.14.13.9</ecNumber>
    </recommendedName>
    <alternativeName>
        <fullName evidence="10">Kynurenine 3-hydroxylase</fullName>
    </alternativeName>
</protein>
<dbReference type="GO" id="GO:0071949">
    <property type="term" value="F:FAD binding"/>
    <property type="evidence" value="ECO:0007669"/>
    <property type="project" value="InterPro"/>
</dbReference>
<evidence type="ECO:0000256" key="3">
    <source>
        <dbReference type="ARBA" id="ARBA00022642"/>
    </source>
</evidence>
<dbReference type="GO" id="GO:0019805">
    <property type="term" value="P:quinolinate biosynthetic process"/>
    <property type="evidence" value="ECO:0007669"/>
    <property type="project" value="UniProtKB-UniRule"/>
</dbReference>
<dbReference type="InterPro" id="IPR002938">
    <property type="entry name" value="FAD-bd"/>
</dbReference>
<keyword evidence="7 10" id="KW-0503">Monooxygenase</keyword>
<evidence type="ECO:0000256" key="2">
    <source>
        <dbReference type="ARBA" id="ARBA00022630"/>
    </source>
</evidence>
<organism evidence="13 14">
    <name type="scientific">Bombus terrestris</name>
    <name type="common">Buff-tailed bumblebee</name>
    <name type="synonym">Apis terrestris</name>
    <dbReference type="NCBI Taxonomy" id="30195"/>
    <lineage>
        <taxon>Eukaryota</taxon>
        <taxon>Metazoa</taxon>
        <taxon>Ecdysozoa</taxon>
        <taxon>Arthropoda</taxon>
        <taxon>Hexapoda</taxon>
        <taxon>Insecta</taxon>
        <taxon>Pterygota</taxon>
        <taxon>Neoptera</taxon>
        <taxon>Endopterygota</taxon>
        <taxon>Hymenoptera</taxon>
        <taxon>Apocrita</taxon>
        <taxon>Aculeata</taxon>
        <taxon>Apoidea</taxon>
        <taxon>Anthophila</taxon>
        <taxon>Apidae</taxon>
        <taxon>Bombus</taxon>
        <taxon>Bombus</taxon>
    </lineage>
</organism>
<sequence>MAATNRKSRIAIVGGGLVGSLAACYFAKRGHSVNIYEYRADIRVEYSRGQSIDLAVSVRGREALRAVGLEEAVIDGHGIAMHGRMIHNKDGTLKDIPYDIVNGNCIYSVSRRRLNIVLLNAADKYPEVNLFFNKKVVDADLDNGKLKILDTKTQTTEEVEADLIIGADGAYSTIRRVMAKRPLFNFSQTYIEHGYVELFVPIGKNNEFAMSGQHFHIWPRGQFMMIALPNDDHTFTGDIFAPFSTLDKLKTPQDLLEFFEEQFPDLLELIGREKIVKDYFEKEPKTLITIKCKPYHVGKTLLVGDAAHAMVPFYAQGMNTGFEDILLLDELMERYDSDFSLILPKFTELRCEDAHASSDLAIYNYIEMRDLVTRKSFLLRKRLDTFLYRQIPNTWIPLYNTVHFSRMKFRDCVANKEWQDKIVRRAGWCTLFLIFGILAAPVVDAFGRRSISY</sequence>
<keyword evidence="3 10" id="KW-0662">Pyridine nucleotide biosynthesis</keyword>
<name>A0A9B0F323_BOMTE</name>
<feature type="transmembrane region" description="Helical" evidence="11">
    <location>
        <begin position="425"/>
        <end position="447"/>
    </location>
</feature>
<evidence type="ECO:0000256" key="4">
    <source>
        <dbReference type="ARBA" id="ARBA00022827"/>
    </source>
</evidence>
<keyword evidence="2 10" id="KW-0285">Flavoprotein</keyword>
<keyword evidence="13" id="KW-1185">Reference proteome</keyword>
<keyword evidence="11" id="KW-0812">Transmembrane</keyword>
<comment type="catalytic activity">
    <reaction evidence="9 10">
        <text>L-kynurenine + NADPH + O2 + H(+) = 3-hydroxy-L-kynurenine + NADP(+) + H2O</text>
        <dbReference type="Rhea" id="RHEA:20545"/>
        <dbReference type="ChEBI" id="CHEBI:15377"/>
        <dbReference type="ChEBI" id="CHEBI:15378"/>
        <dbReference type="ChEBI" id="CHEBI:15379"/>
        <dbReference type="ChEBI" id="CHEBI:57783"/>
        <dbReference type="ChEBI" id="CHEBI:57959"/>
        <dbReference type="ChEBI" id="CHEBI:58125"/>
        <dbReference type="ChEBI" id="CHEBI:58349"/>
        <dbReference type="EC" id="1.14.13.9"/>
    </reaction>
</comment>
<dbReference type="Gene3D" id="3.50.50.60">
    <property type="entry name" value="FAD/NAD(P)-binding domain"/>
    <property type="match status" value="1"/>
</dbReference>
<dbReference type="SUPFAM" id="SSF51905">
    <property type="entry name" value="FAD/NAD(P)-binding domain"/>
    <property type="match status" value="1"/>
</dbReference>
<dbReference type="RefSeq" id="XP_003395131.1">
    <property type="nucleotide sequence ID" value="XM_003395083.4"/>
</dbReference>
<keyword evidence="10 11" id="KW-0472">Membrane</keyword>
<comment type="subcellular location">
    <subcellularLocation>
        <location evidence="10">Mitochondrion</location>
    </subcellularLocation>
    <subcellularLocation>
        <location evidence="10">Membrane</location>
        <topology evidence="10">Multi-pass membrane protein</topology>
    </subcellularLocation>
</comment>
<keyword evidence="8 10" id="KW-0496">Mitochondrion</keyword>
<comment type="cofactor">
    <cofactor evidence="1 10">
        <name>FAD</name>
        <dbReference type="ChEBI" id="CHEBI:57692"/>
    </cofactor>
</comment>
<dbReference type="Proteomes" id="UP000835206">
    <property type="component" value="Chromosome 4"/>
</dbReference>
<dbReference type="PANTHER" id="PTHR46028:SF2">
    <property type="entry name" value="KYNURENINE 3-MONOOXYGENASE"/>
    <property type="match status" value="1"/>
</dbReference>
<evidence type="ECO:0000313" key="13">
    <source>
        <dbReference type="Proteomes" id="UP000835206"/>
    </source>
</evidence>